<dbReference type="EMBL" id="KQ981658">
    <property type="protein sequence ID" value="KYN38537.1"/>
    <property type="molecule type" value="Genomic_DNA"/>
</dbReference>
<feature type="non-terminal residue" evidence="1">
    <location>
        <position position="1"/>
    </location>
</feature>
<evidence type="ECO:0000313" key="1">
    <source>
        <dbReference type="EMBL" id="KYN38537.1"/>
    </source>
</evidence>
<name>A0A151JWG5_9HYME</name>
<gene>
    <name evidence="1" type="ORF">ALC56_07084</name>
</gene>
<proteinExistence type="predicted"/>
<dbReference type="Gene3D" id="1.10.10.1450">
    <property type="match status" value="1"/>
</dbReference>
<keyword evidence="2" id="KW-1185">Reference proteome</keyword>
<organism evidence="1 2">
    <name type="scientific">Trachymyrmex septentrionalis</name>
    <dbReference type="NCBI Taxonomy" id="34720"/>
    <lineage>
        <taxon>Eukaryota</taxon>
        <taxon>Metazoa</taxon>
        <taxon>Ecdysozoa</taxon>
        <taxon>Arthropoda</taxon>
        <taxon>Hexapoda</taxon>
        <taxon>Insecta</taxon>
        <taxon>Pterygota</taxon>
        <taxon>Neoptera</taxon>
        <taxon>Endopterygota</taxon>
        <taxon>Hymenoptera</taxon>
        <taxon>Apocrita</taxon>
        <taxon>Aculeata</taxon>
        <taxon>Formicoidea</taxon>
        <taxon>Formicidae</taxon>
        <taxon>Myrmicinae</taxon>
        <taxon>Trachymyrmex</taxon>
    </lineage>
</organism>
<sequence length="202" mass="24239">LRDLLIYFFNLKKSAAETHRLLVHGYYITDTKFMCLLVRYVFPNDKKIKTQLLELRGLSEKERERERERERRRERREKDIYNFLKLPQSCENLIRSVATYISGSAKRCAILGEFQDFFKVERNKILKLYNTRLKSNEMFTILKDTFFEQLSFLDPNVALFIESRDTFKDLSNIATQIRNIYSNAEVEQIFSIINNVKIKKRN</sequence>
<reference evidence="1 2" key="1">
    <citation type="submission" date="2016-03" db="EMBL/GenBank/DDBJ databases">
        <title>Trachymyrmex septentrionalis WGS genome.</title>
        <authorList>
            <person name="Nygaard S."/>
            <person name="Hu H."/>
            <person name="Boomsma J."/>
            <person name="Zhang G."/>
        </authorList>
    </citation>
    <scope>NUCLEOTIDE SEQUENCE [LARGE SCALE GENOMIC DNA]</scope>
    <source>
        <strain evidence="1">Tsep2-gDNA-1</strain>
        <tissue evidence="1">Whole body</tissue>
    </source>
</reference>
<accession>A0A151JWG5</accession>
<dbReference type="AlphaFoldDB" id="A0A151JWG5"/>
<dbReference type="Proteomes" id="UP000078541">
    <property type="component" value="Unassembled WGS sequence"/>
</dbReference>
<evidence type="ECO:0008006" key="3">
    <source>
        <dbReference type="Google" id="ProtNLM"/>
    </source>
</evidence>
<protein>
    <recommendedName>
        <fullName evidence="3">HAT C-terminal dimerisation domain-containing protein</fullName>
    </recommendedName>
</protein>
<evidence type="ECO:0000313" key="2">
    <source>
        <dbReference type="Proteomes" id="UP000078541"/>
    </source>
</evidence>